<proteinExistence type="predicted"/>
<evidence type="ECO:0000313" key="5">
    <source>
        <dbReference type="Proteomes" id="UP000515743"/>
    </source>
</evidence>
<evidence type="ECO:0000259" key="3">
    <source>
        <dbReference type="Pfam" id="PF04536"/>
    </source>
</evidence>
<evidence type="ECO:0000313" key="4">
    <source>
        <dbReference type="EMBL" id="QNE89969.1"/>
    </source>
</evidence>
<dbReference type="Pfam" id="PF04536">
    <property type="entry name" value="TPM_phosphatase"/>
    <property type="match status" value="1"/>
</dbReference>
<keyword evidence="5" id="KW-1185">Reference proteome</keyword>
<evidence type="ECO:0000256" key="1">
    <source>
        <dbReference type="SAM" id="Coils"/>
    </source>
</evidence>
<feature type="coiled-coil region" evidence="1">
    <location>
        <begin position="436"/>
        <end position="484"/>
    </location>
</feature>
<keyword evidence="1" id="KW-0175">Coiled coil</keyword>
<dbReference type="RefSeq" id="WP_185176343.1">
    <property type="nucleotide sequence ID" value="NZ_CP059404.1"/>
</dbReference>
<dbReference type="InterPro" id="IPR007621">
    <property type="entry name" value="TPM_dom"/>
</dbReference>
<keyword evidence="2" id="KW-0732">Signal</keyword>
<name>A0A7G7CQV3_9CORY</name>
<dbReference type="Gene3D" id="3.10.310.50">
    <property type="match status" value="1"/>
</dbReference>
<gene>
    <name evidence="4" type="ORF">H0194_02765</name>
</gene>
<feature type="domain" description="TPM" evidence="3">
    <location>
        <begin position="67"/>
        <end position="146"/>
    </location>
</feature>
<dbReference type="Proteomes" id="UP000515743">
    <property type="component" value="Chromosome"/>
</dbReference>
<accession>A0A7G7CQV3</accession>
<feature type="chain" id="PRO_5028904977" evidence="2">
    <location>
        <begin position="37"/>
        <end position="693"/>
    </location>
</feature>
<evidence type="ECO:0000256" key="2">
    <source>
        <dbReference type="SAM" id="SignalP"/>
    </source>
</evidence>
<reference evidence="4 5" key="1">
    <citation type="submission" date="2020-07" db="EMBL/GenBank/DDBJ databases">
        <title>Complete genome and description of Corynebacterium incognita strain Marseille-Q3630 sp. nov.</title>
        <authorList>
            <person name="Boxberger M."/>
        </authorList>
    </citation>
    <scope>NUCLEOTIDE SEQUENCE [LARGE SCALE GENOMIC DNA]</scope>
    <source>
        <strain evidence="4 5">Marseille-Q3630</strain>
    </source>
</reference>
<dbReference type="EMBL" id="CP059404">
    <property type="protein sequence ID" value="QNE89969.1"/>
    <property type="molecule type" value="Genomic_DNA"/>
</dbReference>
<dbReference type="KEGG" id="cik:H0194_02765"/>
<protein>
    <submittedName>
        <fullName evidence="4">TPM domain-containing protein</fullName>
    </submittedName>
</protein>
<organism evidence="4 5">
    <name type="scientific">Corynebacterium incognita</name>
    <dbReference type="NCBI Taxonomy" id="2754725"/>
    <lineage>
        <taxon>Bacteria</taxon>
        <taxon>Bacillati</taxon>
        <taxon>Actinomycetota</taxon>
        <taxon>Actinomycetes</taxon>
        <taxon>Mycobacteriales</taxon>
        <taxon>Corynebacteriaceae</taxon>
        <taxon>Corynebacterium</taxon>
    </lineage>
</organism>
<sequence>MKRFSATSRVRLRHQLLAGAFAATALSLSGAPLACALGVEAGAVKPATVLAQGTKQAMDPSQVTDKVTDEAGVLSASEKSQIEQKIKQLQQERQVIFYVVVLDELPGMSAEEFTSEVVDSRGPNTGVMLVTVEDRKYGIQTGDQWPRGLREEMDSAAQSELASEARGGAALAALDVALNGGGSGSSGGSGSEDGGLWVAGGLGAVAVTGGGLWMASRRGRKKQQAATLESAREIAPGDVNRLNRLDTETLEKLASEELVSTDESIRRGKEELDLTTAEFGPERTRPFTKAMNHSTTTLQRAFRIQQQLNDAVPETEPQRRHMLLDIIASCGTADEALDKEAEKFAEMRSLLINADSKIAEITQQTVDLRTRLPQVEAKAQQLGSQYPEKTLATIADNPEMAVVALDEAEKHLATARELEAKPAGEQGGLVAAIRNAEEATQLADKLMRGVENAEANIAEAKAGLGDIIAEIEEEIREARTLENQGAKQGTQADWESLRAVITKAQEALRTAQASANEDPLGQYNALVAMDAEVDEHLDPVRETTREHGRILALFAQQMNSAASQIQAAEDLISSRRRIIGSGARTALADAQRYHAQALQLRESQPQGALDAARNASAAAATALQRAQDDIDSYRRRQQSQQFSNSAGNILTGMVIGQMLGGNSGGFGGGFGGGGFGGGGGFSGGGGGFSGGSY</sequence>
<dbReference type="AlphaFoldDB" id="A0A7G7CQV3"/>
<feature type="signal peptide" evidence="2">
    <location>
        <begin position="1"/>
        <end position="36"/>
    </location>
</feature>